<dbReference type="Gene3D" id="3.60.140.10">
    <property type="entry name" value="CNF1/YfiH-like putative cysteine hydrolases"/>
    <property type="match status" value="1"/>
</dbReference>
<dbReference type="PANTHER" id="PTHR30616">
    <property type="entry name" value="UNCHARACTERIZED PROTEIN YFIH"/>
    <property type="match status" value="1"/>
</dbReference>
<evidence type="ECO:0000256" key="4">
    <source>
        <dbReference type="ARBA" id="ARBA00022723"/>
    </source>
</evidence>
<dbReference type="InterPro" id="IPR003730">
    <property type="entry name" value="Cu_polyphenol_OxRdtase"/>
</dbReference>
<evidence type="ECO:0000256" key="5">
    <source>
        <dbReference type="ARBA" id="ARBA00022801"/>
    </source>
</evidence>
<evidence type="ECO:0000313" key="11">
    <source>
        <dbReference type="Proteomes" id="UP000179115"/>
    </source>
</evidence>
<dbReference type="CDD" id="cd16833">
    <property type="entry name" value="YfiH"/>
    <property type="match status" value="1"/>
</dbReference>
<comment type="catalytic activity">
    <reaction evidence="9">
        <text>S-methyl-5'-thioadenosine + phosphate = 5-(methylsulfanyl)-alpha-D-ribose 1-phosphate + adenine</text>
        <dbReference type="Rhea" id="RHEA:11852"/>
        <dbReference type="ChEBI" id="CHEBI:16708"/>
        <dbReference type="ChEBI" id="CHEBI:17509"/>
        <dbReference type="ChEBI" id="CHEBI:43474"/>
        <dbReference type="ChEBI" id="CHEBI:58533"/>
        <dbReference type="EC" id="2.4.2.28"/>
    </reaction>
    <physiologicalReaction direction="left-to-right" evidence="9">
        <dbReference type="Rhea" id="RHEA:11853"/>
    </physiologicalReaction>
</comment>
<accession>A0A1F6ED37</accession>
<dbReference type="STRING" id="1798508.A3A35_02165"/>
<evidence type="ECO:0000256" key="7">
    <source>
        <dbReference type="ARBA" id="ARBA00047989"/>
    </source>
</evidence>
<name>A0A1F6ED37_9BACT</name>
<dbReference type="Proteomes" id="UP000179115">
    <property type="component" value="Unassembled WGS sequence"/>
</dbReference>
<keyword evidence="6" id="KW-0862">Zinc</keyword>
<dbReference type="InterPro" id="IPR038371">
    <property type="entry name" value="Cu_polyphenol_OxRdtase_sf"/>
</dbReference>
<keyword evidence="5" id="KW-0378">Hydrolase</keyword>
<dbReference type="GO" id="GO:0016787">
    <property type="term" value="F:hydrolase activity"/>
    <property type="evidence" value="ECO:0007669"/>
    <property type="project" value="UniProtKB-KW"/>
</dbReference>
<dbReference type="InterPro" id="IPR011324">
    <property type="entry name" value="Cytotoxic_necrot_fac-like_cat"/>
</dbReference>
<keyword evidence="3" id="KW-0808">Transferase</keyword>
<comment type="similarity">
    <text evidence="2">Belongs to the purine nucleoside phosphorylase YfiH/LACC1 family.</text>
</comment>
<evidence type="ECO:0000256" key="1">
    <source>
        <dbReference type="ARBA" id="ARBA00000553"/>
    </source>
</evidence>
<evidence type="ECO:0000256" key="9">
    <source>
        <dbReference type="ARBA" id="ARBA00049893"/>
    </source>
</evidence>
<evidence type="ECO:0008006" key="12">
    <source>
        <dbReference type="Google" id="ProtNLM"/>
    </source>
</evidence>
<dbReference type="Pfam" id="PF02578">
    <property type="entry name" value="Cu-oxidase_4"/>
    <property type="match status" value="1"/>
</dbReference>
<comment type="caution">
    <text evidence="10">The sequence shown here is derived from an EMBL/GenBank/DDBJ whole genome shotgun (WGS) entry which is preliminary data.</text>
</comment>
<evidence type="ECO:0000256" key="2">
    <source>
        <dbReference type="ARBA" id="ARBA00007353"/>
    </source>
</evidence>
<comment type="catalytic activity">
    <reaction evidence="7">
        <text>adenosine + H2O + H(+) = inosine + NH4(+)</text>
        <dbReference type="Rhea" id="RHEA:24408"/>
        <dbReference type="ChEBI" id="CHEBI:15377"/>
        <dbReference type="ChEBI" id="CHEBI:15378"/>
        <dbReference type="ChEBI" id="CHEBI:16335"/>
        <dbReference type="ChEBI" id="CHEBI:17596"/>
        <dbReference type="ChEBI" id="CHEBI:28938"/>
        <dbReference type="EC" id="3.5.4.4"/>
    </reaction>
    <physiologicalReaction direction="left-to-right" evidence="7">
        <dbReference type="Rhea" id="RHEA:24409"/>
    </physiologicalReaction>
</comment>
<gene>
    <name evidence="10" type="ORF">A3A35_02165</name>
</gene>
<sequence>MVLKEYSFVYATSNIRDGNMDFRFGEREEAVENRRRFLTKHDARLEDCAVMQVEYGERIVVVEEKFRGKGAFDGSAVPAEAFITREKNLVLFLLTADCLPIAYYDPVRHIAALAHLGWQPSTKRLASKVVKALKNNFSSNPNDLKIFIGPGIHKESYRFANPTQKNIPEWSPYLHDLPSGETEIDLVGYNVEELKRAGVVEANIAVSPVDTAASSEHFSHYRSVRTEEPEGRFATVLGMR</sequence>
<dbReference type="GO" id="GO:0017061">
    <property type="term" value="F:S-methyl-5-thioadenosine phosphorylase activity"/>
    <property type="evidence" value="ECO:0007669"/>
    <property type="project" value="UniProtKB-EC"/>
</dbReference>
<keyword evidence="4" id="KW-0479">Metal-binding</keyword>
<proteinExistence type="inferred from homology"/>
<protein>
    <recommendedName>
        <fullName evidence="12">Purine nucleoside phosphorylase</fullName>
    </recommendedName>
</protein>
<comment type="catalytic activity">
    <reaction evidence="8">
        <text>adenosine + phosphate = alpha-D-ribose 1-phosphate + adenine</text>
        <dbReference type="Rhea" id="RHEA:27642"/>
        <dbReference type="ChEBI" id="CHEBI:16335"/>
        <dbReference type="ChEBI" id="CHEBI:16708"/>
        <dbReference type="ChEBI" id="CHEBI:43474"/>
        <dbReference type="ChEBI" id="CHEBI:57720"/>
        <dbReference type="EC" id="2.4.2.1"/>
    </reaction>
    <physiologicalReaction direction="left-to-right" evidence="8">
        <dbReference type="Rhea" id="RHEA:27643"/>
    </physiologicalReaction>
</comment>
<reference evidence="10 11" key="1">
    <citation type="journal article" date="2016" name="Nat. Commun.">
        <title>Thousands of microbial genomes shed light on interconnected biogeochemical processes in an aquifer system.</title>
        <authorList>
            <person name="Anantharaman K."/>
            <person name="Brown C.T."/>
            <person name="Hug L.A."/>
            <person name="Sharon I."/>
            <person name="Castelle C.J."/>
            <person name="Probst A.J."/>
            <person name="Thomas B.C."/>
            <person name="Singh A."/>
            <person name="Wilkins M.J."/>
            <person name="Karaoz U."/>
            <person name="Brodie E.L."/>
            <person name="Williams K.H."/>
            <person name="Hubbard S.S."/>
            <person name="Banfield J.F."/>
        </authorList>
    </citation>
    <scope>NUCLEOTIDE SEQUENCE [LARGE SCALE GENOMIC DNA]</scope>
</reference>
<evidence type="ECO:0000256" key="6">
    <source>
        <dbReference type="ARBA" id="ARBA00022833"/>
    </source>
</evidence>
<evidence type="ECO:0000256" key="3">
    <source>
        <dbReference type="ARBA" id="ARBA00022679"/>
    </source>
</evidence>
<dbReference type="SUPFAM" id="SSF64438">
    <property type="entry name" value="CNF1/YfiH-like putative cysteine hydrolases"/>
    <property type="match status" value="1"/>
</dbReference>
<dbReference type="AlphaFoldDB" id="A0A1F6ED37"/>
<evidence type="ECO:0000256" key="8">
    <source>
        <dbReference type="ARBA" id="ARBA00048968"/>
    </source>
</evidence>
<dbReference type="GO" id="GO:0005507">
    <property type="term" value="F:copper ion binding"/>
    <property type="evidence" value="ECO:0007669"/>
    <property type="project" value="TreeGrafter"/>
</dbReference>
<comment type="catalytic activity">
    <reaction evidence="1">
        <text>inosine + phosphate = alpha-D-ribose 1-phosphate + hypoxanthine</text>
        <dbReference type="Rhea" id="RHEA:27646"/>
        <dbReference type="ChEBI" id="CHEBI:17368"/>
        <dbReference type="ChEBI" id="CHEBI:17596"/>
        <dbReference type="ChEBI" id="CHEBI:43474"/>
        <dbReference type="ChEBI" id="CHEBI:57720"/>
        <dbReference type="EC" id="2.4.2.1"/>
    </reaction>
    <physiologicalReaction direction="left-to-right" evidence="1">
        <dbReference type="Rhea" id="RHEA:27647"/>
    </physiologicalReaction>
</comment>
<dbReference type="PANTHER" id="PTHR30616:SF2">
    <property type="entry name" value="PURINE NUCLEOSIDE PHOSPHORYLASE LACC1"/>
    <property type="match status" value="1"/>
</dbReference>
<dbReference type="EMBL" id="MFLV01000017">
    <property type="protein sequence ID" value="OGG71517.1"/>
    <property type="molecule type" value="Genomic_DNA"/>
</dbReference>
<organism evidence="10 11">
    <name type="scientific">Candidatus Kaiserbacteria bacterium RIFCSPLOWO2_01_FULL_51_21</name>
    <dbReference type="NCBI Taxonomy" id="1798508"/>
    <lineage>
        <taxon>Bacteria</taxon>
        <taxon>Candidatus Kaiseribacteriota</taxon>
    </lineage>
</organism>
<evidence type="ECO:0000313" key="10">
    <source>
        <dbReference type="EMBL" id="OGG71517.1"/>
    </source>
</evidence>